<dbReference type="AlphaFoldDB" id="A0A5U9WQR8"/>
<dbReference type="Pfam" id="PF06527">
    <property type="entry name" value="TniQ"/>
    <property type="match status" value="1"/>
</dbReference>
<gene>
    <name evidence="2" type="ORF">DQS63_22740</name>
</gene>
<evidence type="ECO:0000259" key="1">
    <source>
        <dbReference type="Pfam" id="PF06527"/>
    </source>
</evidence>
<sequence length="196" mass="22508">MRMLPVLPDESLFSRFCRTTTVYGMSPSSLLTIIFNKPDMNVHPILNSGLKAISLHTSESADQLWHEQTLLPLFAWALPISRNEIMDFNTTPARLNRLCRLSNFSLGQRTLLKFCPVCAREDTFHYGVTYWHLAHQLHGVTTCHRHPVALESIHVPSSPHIRIGLMPPVSYTEQLSNEIDFDFAKFCYESLNIIRR</sequence>
<comment type="caution">
    <text evidence="2">The sequence shown here is derived from an EMBL/GenBank/DDBJ whole genome shotgun (WGS) entry which is preliminary data.</text>
</comment>
<dbReference type="InterPro" id="IPR009492">
    <property type="entry name" value="TniQ"/>
</dbReference>
<reference evidence="2" key="1">
    <citation type="submission" date="2018-06" db="EMBL/GenBank/DDBJ databases">
        <authorList>
            <person name="Ashton P.M."/>
            <person name="Dallman T."/>
            <person name="Nair S."/>
            <person name="De Pinna E."/>
            <person name="Peters T."/>
            <person name="Grant K."/>
        </authorList>
    </citation>
    <scope>NUCLEOTIDE SEQUENCE</scope>
    <source>
        <strain evidence="2">160770</strain>
    </source>
</reference>
<evidence type="ECO:0000313" key="2">
    <source>
        <dbReference type="EMBL" id="EBS4622857.1"/>
    </source>
</evidence>
<name>A0A5U9WQR8_SALMO</name>
<proteinExistence type="predicted"/>
<feature type="non-terminal residue" evidence="2">
    <location>
        <position position="196"/>
    </location>
</feature>
<protein>
    <recommendedName>
        <fullName evidence="1">TniQ domain-containing protein</fullName>
    </recommendedName>
</protein>
<dbReference type="EMBL" id="AAGVOP010000262">
    <property type="protein sequence ID" value="EBS4622857.1"/>
    <property type="molecule type" value="Genomic_DNA"/>
</dbReference>
<feature type="domain" description="TniQ" evidence="1">
    <location>
        <begin position="4"/>
        <end position="150"/>
    </location>
</feature>
<accession>A0A5U9WQR8</accession>
<organism evidence="2">
    <name type="scientific">Salmonella montevideo</name>
    <dbReference type="NCBI Taxonomy" id="115981"/>
    <lineage>
        <taxon>Bacteria</taxon>
        <taxon>Pseudomonadati</taxon>
        <taxon>Pseudomonadota</taxon>
        <taxon>Gammaproteobacteria</taxon>
        <taxon>Enterobacterales</taxon>
        <taxon>Enterobacteriaceae</taxon>
        <taxon>Salmonella</taxon>
    </lineage>
</organism>